<keyword evidence="2" id="KW-1185">Reference proteome</keyword>
<sequence>MKNIFLGLIIFGFTIQMHSQSIELKEVEVVANYNYVEATNHNTEALPVQKIQAKVKDYKCDAKDIDRDGEVAYTIEFNTSDGNAIAEYSVEGKVLRTKEKYKNVRLPLEVLQAISKRFPNWAVLEDTYHVSYQYDKGVTKKVYKIKIINDDKVLNIKTNHTGEFI</sequence>
<dbReference type="Proteomes" id="UP000295455">
    <property type="component" value="Unassembled WGS sequence"/>
</dbReference>
<protein>
    <submittedName>
        <fullName evidence="1">Uncharacterized protein</fullName>
    </submittedName>
</protein>
<dbReference type="AlphaFoldDB" id="A0A4R1RMX2"/>
<evidence type="ECO:0000313" key="2">
    <source>
        <dbReference type="Proteomes" id="UP000295455"/>
    </source>
</evidence>
<reference evidence="1 2" key="1">
    <citation type="submission" date="2019-03" db="EMBL/GenBank/DDBJ databases">
        <title>Genomic Encyclopedia of Type Strains, Phase IV (KMG-IV): sequencing the most valuable type-strain genomes for metagenomic binning, comparative biology and taxonomic classification.</title>
        <authorList>
            <person name="Goeker M."/>
        </authorList>
    </citation>
    <scope>NUCLEOTIDE SEQUENCE [LARGE SCALE GENOMIC DNA]</scope>
    <source>
        <strain evidence="1 2">DSM 18792</strain>
    </source>
</reference>
<organism evidence="1 2">
    <name type="scientific">Mariniflexile fucanivorans</name>
    <dbReference type="NCBI Taxonomy" id="264023"/>
    <lineage>
        <taxon>Bacteria</taxon>
        <taxon>Pseudomonadati</taxon>
        <taxon>Bacteroidota</taxon>
        <taxon>Flavobacteriia</taxon>
        <taxon>Flavobacteriales</taxon>
        <taxon>Flavobacteriaceae</taxon>
        <taxon>Mariniflexile</taxon>
    </lineage>
</organism>
<evidence type="ECO:0000313" key="1">
    <source>
        <dbReference type="EMBL" id="TCL67554.1"/>
    </source>
</evidence>
<dbReference type="OrthoDB" id="668160at2"/>
<accession>A0A4R1RMX2</accession>
<dbReference type="RefSeq" id="WP_132215220.1">
    <property type="nucleotide sequence ID" value="NZ_OX156936.1"/>
</dbReference>
<name>A0A4R1RMX2_9FLAO</name>
<gene>
    <name evidence="1" type="ORF">EV196_102110</name>
</gene>
<dbReference type="EMBL" id="SLUP01000002">
    <property type="protein sequence ID" value="TCL67554.1"/>
    <property type="molecule type" value="Genomic_DNA"/>
</dbReference>
<proteinExistence type="predicted"/>
<dbReference type="SUPFAM" id="SSF160574">
    <property type="entry name" value="BT0923-like"/>
    <property type="match status" value="1"/>
</dbReference>
<comment type="caution">
    <text evidence="1">The sequence shown here is derived from an EMBL/GenBank/DDBJ whole genome shotgun (WGS) entry which is preliminary data.</text>
</comment>